<dbReference type="SUPFAM" id="SSF53187">
    <property type="entry name" value="Zn-dependent exopeptidases"/>
    <property type="match status" value="1"/>
</dbReference>
<dbReference type="STRING" id="329046.A0A1Y2C2M5"/>
<proteinExistence type="inferred from homology"/>
<dbReference type="Proteomes" id="UP000193642">
    <property type="component" value="Unassembled WGS sequence"/>
</dbReference>
<reference evidence="7 8" key="1">
    <citation type="submission" date="2016-07" db="EMBL/GenBank/DDBJ databases">
        <title>Pervasive Adenine N6-methylation of Active Genes in Fungi.</title>
        <authorList>
            <consortium name="DOE Joint Genome Institute"/>
            <person name="Mondo S.J."/>
            <person name="Dannebaum R.O."/>
            <person name="Kuo R.C."/>
            <person name="Labutti K."/>
            <person name="Haridas S."/>
            <person name="Kuo A."/>
            <person name="Salamov A."/>
            <person name="Ahrendt S.R."/>
            <person name="Lipzen A."/>
            <person name="Sullivan W."/>
            <person name="Andreopoulos W.B."/>
            <person name="Clum A."/>
            <person name="Lindquist E."/>
            <person name="Daum C."/>
            <person name="Ramamoorthy G.K."/>
            <person name="Gryganskyi A."/>
            <person name="Culley D."/>
            <person name="Magnuson J.K."/>
            <person name="James T.Y."/>
            <person name="O'Malley M.A."/>
            <person name="Stajich J.E."/>
            <person name="Spatafora J.W."/>
            <person name="Visel A."/>
            <person name="Grigoriev I.V."/>
        </authorList>
    </citation>
    <scope>NUCLEOTIDE SEQUENCE [LARGE SCALE GENOMIC DNA]</scope>
    <source>
        <strain evidence="7 8">JEL800</strain>
    </source>
</reference>
<dbReference type="Pfam" id="PF07687">
    <property type="entry name" value="M20_dimer"/>
    <property type="match status" value="1"/>
</dbReference>
<dbReference type="PANTHER" id="PTHR45962">
    <property type="entry name" value="N-FATTY-ACYL-AMINO ACID SYNTHASE/HYDROLASE PM20D1"/>
    <property type="match status" value="1"/>
</dbReference>
<dbReference type="Gene3D" id="3.40.630.10">
    <property type="entry name" value="Zn peptidases"/>
    <property type="match status" value="2"/>
</dbReference>
<evidence type="ECO:0000256" key="2">
    <source>
        <dbReference type="ARBA" id="ARBA00022670"/>
    </source>
</evidence>
<evidence type="ECO:0000313" key="7">
    <source>
        <dbReference type="EMBL" id="ORY41293.1"/>
    </source>
</evidence>
<dbReference type="OrthoDB" id="3064516at2759"/>
<name>A0A1Y2C2M5_9FUNG</name>
<evidence type="ECO:0000256" key="5">
    <source>
        <dbReference type="ARBA" id="ARBA00022833"/>
    </source>
</evidence>
<dbReference type="GO" id="GO:0000328">
    <property type="term" value="C:fungal-type vacuole lumen"/>
    <property type="evidence" value="ECO:0007669"/>
    <property type="project" value="TreeGrafter"/>
</dbReference>
<comment type="caution">
    <text evidence="7">The sequence shown here is derived from an EMBL/GenBank/DDBJ whole genome shotgun (WGS) entry which is preliminary data.</text>
</comment>
<gene>
    <name evidence="7" type="ORF">BCR33DRAFT_718930</name>
</gene>
<dbReference type="InterPro" id="IPR047177">
    <property type="entry name" value="Pept_M20A"/>
</dbReference>
<keyword evidence="8" id="KW-1185">Reference proteome</keyword>
<dbReference type="SUPFAM" id="SSF55031">
    <property type="entry name" value="Bacterial exopeptidase dimerisation domain"/>
    <property type="match status" value="1"/>
</dbReference>
<dbReference type="GO" id="GO:0046872">
    <property type="term" value="F:metal ion binding"/>
    <property type="evidence" value="ECO:0007669"/>
    <property type="project" value="UniProtKB-KW"/>
</dbReference>
<protein>
    <submittedName>
        <fullName evidence="7">Zn-dependent exopeptidase</fullName>
    </submittedName>
</protein>
<dbReference type="Pfam" id="PF01546">
    <property type="entry name" value="Peptidase_M20"/>
    <property type="match status" value="1"/>
</dbReference>
<keyword evidence="5" id="KW-0862">Zinc</keyword>
<keyword evidence="3" id="KW-0479">Metal-binding</keyword>
<comment type="similarity">
    <text evidence="1">Belongs to the peptidase M20A family.</text>
</comment>
<evidence type="ECO:0000256" key="1">
    <source>
        <dbReference type="ARBA" id="ARBA00006247"/>
    </source>
</evidence>
<dbReference type="PROSITE" id="PS00758">
    <property type="entry name" value="ARGE_DAPE_CPG2_1"/>
    <property type="match status" value="1"/>
</dbReference>
<dbReference type="PROSITE" id="PS51257">
    <property type="entry name" value="PROKAR_LIPOPROTEIN"/>
    <property type="match status" value="1"/>
</dbReference>
<evidence type="ECO:0000256" key="3">
    <source>
        <dbReference type="ARBA" id="ARBA00022723"/>
    </source>
</evidence>
<dbReference type="InterPro" id="IPR011650">
    <property type="entry name" value="Peptidase_M20_dimer"/>
</dbReference>
<dbReference type="EMBL" id="MCGO01000032">
    <property type="protein sequence ID" value="ORY41293.1"/>
    <property type="molecule type" value="Genomic_DNA"/>
</dbReference>
<dbReference type="InterPro" id="IPR001261">
    <property type="entry name" value="ArgE/DapE_CS"/>
</dbReference>
<keyword evidence="4" id="KW-0378">Hydrolase</keyword>
<dbReference type="InterPro" id="IPR002933">
    <property type="entry name" value="Peptidase_M20"/>
</dbReference>
<dbReference type="GO" id="GO:0051603">
    <property type="term" value="P:proteolysis involved in protein catabolic process"/>
    <property type="evidence" value="ECO:0007669"/>
    <property type="project" value="TreeGrafter"/>
</dbReference>
<dbReference type="InterPro" id="IPR036264">
    <property type="entry name" value="Bact_exopeptidase_dim_dom"/>
</dbReference>
<accession>A0A1Y2C2M5</accession>
<evidence type="ECO:0000259" key="6">
    <source>
        <dbReference type="Pfam" id="PF07687"/>
    </source>
</evidence>
<evidence type="ECO:0000313" key="8">
    <source>
        <dbReference type="Proteomes" id="UP000193642"/>
    </source>
</evidence>
<evidence type="ECO:0000256" key="4">
    <source>
        <dbReference type="ARBA" id="ARBA00022801"/>
    </source>
</evidence>
<dbReference type="GO" id="GO:0004180">
    <property type="term" value="F:carboxypeptidase activity"/>
    <property type="evidence" value="ECO:0007669"/>
    <property type="project" value="TreeGrafter"/>
</dbReference>
<sequence length="449" mass="49854">MQKAEFEAQVIRGPVTRSSVRTVCLVCSAASCAQTDPRAPPPSPVLDSVFATQFSLANASYSNQAATRLAGLVRIRSESFDDMKTPPSDPDTDDPRRAGLVQIRDRHISLVHKHLNLEIVNYYGLVYTWIGSDSSLKPVMVTAHQDTVPVDTSSLDKWTFPPFEGRIENGYIWAQIVSIMDAVETLRGEITKHLEAKGYGNQQIEFILDEGSSVENQYGASFALLSTGERGYMDIEYSVRTIGGHSSIPPDHTAIGFLAKIISALEDHPYKPNCQDLNRSPSSMNYVWPIDIVSGGVKVNALPEVATAIGNYRIHIDESVKSTEERVLGLMRCCGSFSRTRFYCYLDDSLEPAPITPTTGKPFQLVAGTIRQAMVRGDEKLFVAPSLPTGNSDTRYFHSLSKHIFRFTALRDHDSHNIHTVDEKCKMDDLVQSAGFFFQLLRNVDQDVL</sequence>
<keyword evidence="2" id="KW-0645">Protease</keyword>
<dbReference type="AlphaFoldDB" id="A0A1Y2C2M5"/>
<dbReference type="PANTHER" id="PTHR45962:SF1">
    <property type="entry name" value="N-FATTY-ACYL-AMINO ACID SYNTHASE_HYDROLASE PM20D1"/>
    <property type="match status" value="1"/>
</dbReference>
<organism evidence="7 8">
    <name type="scientific">Rhizoclosmatium globosum</name>
    <dbReference type="NCBI Taxonomy" id="329046"/>
    <lineage>
        <taxon>Eukaryota</taxon>
        <taxon>Fungi</taxon>
        <taxon>Fungi incertae sedis</taxon>
        <taxon>Chytridiomycota</taxon>
        <taxon>Chytridiomycota incertae sedis</taxon>
        <taxon>Chytridiomycetes</taxon>
        <taxon>Chytridiales</taxon>
        <taxon>Chytriomycetaceae</taxon>
        <taxon>Rhizoclosmatium</taxon>
    </lineage>
</organism>
<dbReference type="Gene3D" id="3.30.70.360">
    <property type="match status" value="1"/>
</dbReference>
<feature type="domain" description="Peptidase M20 dimerisation" evidence="6">
    <location>
        <begin position="227"/>
        <end position="327"/>
    </location>
</feature>